<reference evidence="7" key="1">
    <citation type="journal article" date="2008" name="ISME J.">
        <title>Hindsight in the relative abundance, metabolic potential and genome dynamics of uncultivated marine archaea from comparative metagenomic analyses of bathypelagic plankton of different oceanic regions.</title>
        <authorList>
            <person name="Martin-Cuadrado A.B."/>
            <person name="Rodriguez-Valera F."/>
            <person name="Moreira D."/>
            <person name="Alba J.C."/>
            <person name="Ivars-Martinez E."/>
            <person name="Henn M.R."/>
            <person name="Talla E."/>
            <person name="Lopez-Garcia P."/>
        </authorList>
    </citation>
    <scope>NUCLEOTIDE SEQUENCE</scope>
</reference>
<organism evidence="7">
    <name type="scientific">uncultured marine crenarchaeote KM3-153-F8</name>
    <dbReference type="NCBI Taxonomy" id="526665"/>
    <lineage>
        <taxon>Archaea</taxon>
        <taxon>Nitrososphaerota</taxon>
        <taxon>Nitrososphaeria</taxon>
        <taxon>Nitrosopumilales</taxon>
        <taxon>environmental samples</taxon>
    </lineage>
</organism>
<feature type="domain" description="Pyrrolo-quinoline quinone repeat" evidence="5">
    <location>
        <begin position="34"/>
        <end position="379"/>
    </location>
</feature>
<name>B3V669_9ARCH</name>
<proteinExistence type="inferred from homology"/>
<dbReference type="PANTHER" id="PTHR32303:SF10">
    <property type="entry name" value="OUTER MEMBRANE PROTEIN ASSEMBLY FACTOR BAMB"/>
    <property type="match status" value="1"/>
</dbReference>
<dbReference type="SUPFAM" id="SSF50998">
    <property type="entry name" value="Quinoprotein alcohol dehydrogenase-like"/>
    <property type="match status" value="1"/>
</dbReference>
<dbReference type="InterPro" id="IPR018391">
    <property type="entry name" value="PQQ_b-propeller_rpt"/>
</dbReference>
<evidence type="ECO:0000259" key="6">
    <source>
        <dbReference type="Pfam" id="PF13360"/>
    </source>
</evidence>
<dbReference type="Pfam" id="PF01011">
    <property type="entry name" value="PQQ"/>
    <property type="match status" value="1"/>
</dbReference>
<keyword evidence="3" id="KW-0560">Oxidoreductase</keyword>
<feature type="transmembrane region" description="Helical" evidence="4">
    <location>
        <begin position="575"/>
        <end position="594"/>
    </location>
</feature>
<dbReference type="SMART" id="SM00564">
    <property type="entry name" value="PQQ"/>
    <property type="match status" value="5"/>
</dbReference>
<dbReference type="InterPro" id="IPR002372">
    <property type="entry name" value="PQQ_rpt_dom"/>
</dbReference>
<evidence type="ECO:0000256" key="3">
    <source>
        <dbReference type="ARBA" id="ARBA00023002"/>
    </source>
</evidence>
<dbReference type="Gene3D" id="2.140.10.10">
    <property type="entry name" value="Quinoprotein alcohol dehydrogenase-like superfamily"/>
    <property type="match status" value="1"/>
</dbReference>
<dbReference type="Pfam" id="PF13360">
    <property type="entry name" value="PQQ_2"/>
    <property type="match status" value="1"/>
</dbReference>
<evidence type="ECO:0000259" key="5">
    <source>
        <dbReference type="Pfam" id="PF01011"/>
    </source>
</evidence>
<sequence length="600" mass="66669">MQHLLNNIFLIIILGLLIFGNFHDIVSLDNPANWTYSAFDQENSGFNPQTVINKNNIQDLSIKWIYHFESPPEIFDYVPPEGIQTTPLIHNGIIYVASGYNQLYAIEASEGRPLWSFTPPLDEYSDKQFWARRLATRSLTIYQDLIYMQTSECSIYGFELTTGEIVFSLPDTCSNIPGSSGEYFGTFAPIFFDNLLITRAQGNAFGGRGFVSAYDINTKELVWQWYSAPPEGGDDNWGRVEHALGNIEYFPGDWGNSNLIAGGTSWGLMSIDTDEEIIYLLTGEPSNQFDASLRPGPNLFSSSVIALDIRTGKIQWYFQISTHDITNNDPGWKLILADIDIDGMDRKVVLASSKSNYLYVLDAKNGDLIFDPIHFGLPNVNTHNDNAWNNADMFASQTKYIDSIFCPSHLGGVFAGMAFAYNTVFIPTQNICGTVIERKLDYKNEAIDGFVYRLNLDLPTNGTIFAIDLSNGEIKWETGFPDRFQSASLAVSGDVLYAIDRSGVFYGLDANTGQILKEIPFNAMGAAGVSIGSDIYGDMMVVFPIGGGTLTGNKPGILVALSLDDSRTNQNSNNIYALIALILLVAYLFYVLIVQKQMRK</sequence>
<dbReference type="EMBL" id="EU686631">
    <property type="protein sequence ID" value="ACF09793.1"/>
    <property type="molecule type" value="Genomic_DNA"/>
</dbReference>
<dbReference type="GO" id="GO:0016491">
    <property type="term" value="F:oxidoreductase activity"/>
    <property type="evidence" value="ECO:0007669"/>
    <property type="project" value="UniProtKB-KW"/>
</dbReference>
<keyword evidence="4" id="KW-1133">Transmembrane helix</keyword>
<comment type="cofactor">
    <cofactor evidence="1">
        <name>pyrroloquinoline quinone</name>
        <dbReference type="ChEBI" id="CHEBI:58442"/>
    </cofactor>
</comment>
<reference evidence="7" key="2">
    <citation type="submission" date="2008-08" db="EMBL/GenBank/DDBJ databases">
        <authorList>
            <person name="Martin-Cuadrado A.-B."/>
            <person name="Rodriguez-Valera F."/>
            <person name="Moreira D."/>
            <person name="Alba J.-C."/>
            <person name="Ivars-Martinez E."/>
            <person name="Henn M.R."/>
            <person name="Talla E."/>
            <person name="Lopez-Garcia P."/>
        </authorList>
    </citation>
    <scope>NUCLEOTIDE SEQUENCE</scope>
</reference>
<feature type="domain" description="Pyrrolo-quinoline quinone repeat" evidence="6">
    <location>
        <begin position="461"/>
        <end position="551"/>
    </location>
</feature>
<dbReference type="PANTHER" id="PTHR32303">
    <property type="entry name" value="QUINOPROTEIN ALCOHOL DEHYDROGENASE (CYTOCHROME C)"/>
    <property type="match status" value="1"/>
</dbReference>
<dbReference type="InterPro" id="IPR011047">
    <property type="entry name" value="Quinoprotein_ADH-like_sf"/>
</dbReference>
<dbReference type="AlphaFoldDB" id="B3V669"/>
<evidence type="ECO:0000256" key="4">
    <source>
        <dbReference type="SAM" id="Phobius"/>
    </source>
</evidence>
<evidence type="ECO:0000256" key="2">
    <source>
        <dbReference type="ARBA" id="ARBA00008156"/>
    </source>
</evidence>
<evidence type="ECO:0000256" key="1">
    <source>
        <dbReference type="ARBA" id="ARBA00001931"/>
    </source>
</evidence>
<keyword evidence="4" id="KW-0472">Membrane</keyword>
<evidence type="ECO:0000313" key="7">
    <source>
        <dbReference type="EMBL" id="ACF09793.1"/>
    </source>
</evidence>
<comment type="similarity">
    <text evidence="2">Belongs to the bacterial PQQ dehydrogenase family.</text>
</comment>
<protein>
    <submittedName>
        <fullName evidence="7">Alcohol dehydrogenase</fullName>
    </submittedName>
</protein>
<accession>B3V669</accession>
<keyword evidence="4" id="KW-0812">Transmembrane</keyword>